<comment type="caution">
    <text evidence="1">The sequence shown here is derived from an EMBL/GenBank/DDBJ whole genome shotgun (WGS) entry which is preliminary data.</text>
</comment>
<evidence type="ECO:0000313" key="2">
    <source>
        <dbReference type="Proteomes" id="UP000076490"/>
    </source>
</evidence>
<proteinExistence type="predicted"/>
<name>A0A165HIL6_9BACL</name>
<sequence length="110" mass="12233">MRIFLTAIVILIISYFIRTDLQEGTIPKAAFYSEETGSDCRETAEPDVIPVTVVEGDTVRSLFALYPDEMDLLTRLSEFYKLNPHLKNQQPATGETVFLPLSADTADSCG</sequence>
<evidence type="ECO:0008006" key="3">
    <source>
        <dbReference type="Google" id="ProtNLM"/>
    </source>
</evidence>
<dbReference type="AlphaFoldDB" id="A0A165HIL6"/>
<protein>
    <recommendedName>
        <fullName evidence="3">LysM domain-containing protein</fullName>
    </recommendedName>
</protein>
<organism evidence="1 2">
    <name type="scientific">Bhargavaea cecembensis</name>
    <dbReference type="NCBI Taxonomy" id="394098"/>
    <lineage>
        <taxon>Bacteria</taxon>
        <taxon>Bacillati</taxon>
        <taxon>Bacillota</taxon>
        <taxon>Bacilli</taxon>
        <taxon>Bacillales</taxon>
        <taxon>Caryophanaceae</taxon>
        <taxon>Bhargavaea</taxon>
    </lineage>
</organism>
<reference evidence="1 2" key="1">
    <citation type="submission" date="2016-01" db="EMBL/GenBank/DDBJ databases">
        <title>Whole genome sequencing of Bhargavaea cecembensis T14.</title>
        <authorList>
            <person name="Hong K.W."/>
        </authorList>
    </citation>
    <scope>NUCLEOTIDE SEQUENCE [LARGE SCALE GENOMIC DNA]</scope>
    <source>
        <strain evidence="1 2">T14</strain>
    </source>
</reference>
<evidence type="ECO:0000313" key="1">
    <source>
        <dbReference type="EMBL" id="KZE40108.1"/>
    </source>
</evidence>
<dbReference type="OrthoDB" id="2738952at2"/>
<dbReference type="RefSeq" id="WP_063178366.1">
    <property type="nucleotide sequence ID" value="NZ_LQNT01000001.1"/>
</dbReference>
<accession>A0A165HIL6</accession>
<dbReference type="Proteomes" id="UP000076490">
    <property type="component" value="Unassembled WGS sequence"/>
</dbReference>
<dbReference type="EMBL" id="LQNT01000001">
    <property type="protein sequence ID" value="KZE40108.1"/>
    <property type="molecule type" value="Genomic_DNA"/>
</dbReference>
<gene>
    <name evidence="1" type="ORF">AV656_02205</name>
</gene>